<dbReference type="EMBL" id="JBEGCJ010000001">
    <property type="protein sequence ID" value="MEQ6916017.1"/>
    <property type="molecule type" value="Genomic_DNA"/>
</dbReference>
<evidence type="ECO:0000313" key="3">
    <source>
        <dbReference type="Proteomes" id="UP001442468"/>
    </source>
</evidence>
<sequence length="109" mass="13643">MSNPERVSDWERLFYRAMYQAGIRAIPQYKVEKYDLDFALFDGERKLNIEIDGERYHRNWTGELCRRDQMRNLRLFELGWEIKRFWVYEVRDDLSRCIQKIKEWQERET</sequence>
<gene>
    <name evidence="2" type="ORF">ABE960_00550</name>
</gene>
<dbReference type="RefSeq" id="WP_349760269.1">
    <property type="nucleotide sequence ID" value="NZ_JBEGCJ010000001.1"/>
</dbReference>
<dbReference type="Gene3D" id="3.40.960.10">
    <property type="entry name" value="VSR Endonuclease"/>
    <property type="match status" value="1"/>
</dbReference>
<name>A0ABV1NAD9_9GAMM</name>
<proteinExistence type="predicted"/>
<protein>
    <submittedName>
        <fullName evidence="2">DUF559 domain-containing protein</fullName>
    </submittedName>
</protein>
<dbReference type="SUPFAM" id="SSF52980">
    <property type="entry name" value="Restriction endonuclease-like"/>
    <property type="match status" value="1"/>
</dbReference>
<evidence type="ECO:0000259" key="1">
    <source>
        <dbReference type="Pfam" id="PF18741"/>
    </source>
</evidence>
<dbReference type="Pfam" id="PF18741">
    <property type="entry name" value="MTES_1575"/>
    <property type="match status" value="1"/>
</dbReference>
<feature type="domain" description="Restriction endonuclease type II-like" evidence="1">
    <location>
        <begin position="11"/>
        <end position="102"/>
    </location>
</feature>
<dbReference type="InterPro" id="IPR049468">
    <property type="entry name" value="Restrct_endonuc-II-like_dom"/>
</dbReference>
<comment type="caution">
    <text evidence="2">The sequence shown here is derived from an EMBL/GenBank/DDBJ whole genome shotgun (WGS) entry which is preliminary data.</text>
</comment>
<organism evidence="2 3">
    <name type="scientific">Halomonas aquatica</name>
    <dbReference type="NCBI Taxonomy" id="3151123"/>
    <lineage>
        <taxon>Bacteria</taxon>
        <taxon>Pseudomonadati</taxon>
        <taxon>Pseudomonadota</taxon>
        <taxon>Gammaproteobacteria</taxon>
        <taxon>Oceanospirillales</taxon>
        <taxon>Halomonadaceae</taxon>
        <taxon>Halomonas</taxon>
    </lineage>
</organism>
<reference evidence="2 3" key="1">
    <citation type="submission" date="2024-05" db="EMBL/GenBank/DDBJ databases">
        <title>Halomonas sp. SSM6 16S ribosomal RNA gene Genome sequencing and assembly.</title>
        <authorList>
            <person name="Yook S."/>
        </authorList>
    </citation>
    <scope>NUCLEOTIDE SEQUENCE [LARGE SCALE GENOMIC DNA]</scope>
    <source>
        <strain evidence="2 3">SSM6</strain>
    </source>
</reference>
<dbReference type="Proteomes" id="UP001442468">
    <property type="component" value="Unassembled WGS sequence"/>
</dbReference>
<keyword evidence="3" id="KW-1185">Reference proteome</keyword>
<dbReference type="InterPro" id="IPR011335">
    <property type="entry name" value="Restrct_endonuc-II-like"/>
</dbReference>
<accession>A0ABV1NAD9</accession>
<evidence type="ECO:0000313" key="2">
    <source>
        <dbReference type="EMBL" id="MEQ6916017.1"/>
    </source>
</evidence>